<evidence type="ECO:0008006" key="4">
    <source>
        <dbReference type="Google" id="ProtNLM"/>
    </source>
</evidence>
<organism evidence="3">
    <name type="scientific">marine metagenome</name>
    <dbReference type="NCBI Taxonomy" id="408172"/>
    <lineage>
        <taxon>unclassified sequences</taxon>
        <taxon>metagenomes</taxon>
        <taxon>ecological metagenomes</taxon>
    </lineage>
</organism>
<reference evidence="3" key="1">
    <citation type="submission" date="2018-05" db="EMBL/GenBank/DDBJ databases">
        <authorList>
            <person name="Lanie J.A."/>
            <person name="Ng W.-L."/>
            <person name="Kazmierczak K.M."/>
            <person name="Andrzejewski T.M."/>
            <person name="Davidsen T.M."/>
            <person name="Wayne K.J."/>
            <person name="Tettelin H."/>
            <person name="Glass J.I."/>
            <person name="Rusch D."/>
            <person name="Podicherti R."/>
            <person name="Tsui H.-C.T."/>
            <person name="Winkler M.E."/>
        </authorList>
    </citation>
    <scope>NUCLEOTIDE SEQUENCE</scope>
</reference>
<keyword evidence="1" id="KW-0808">Transferase</keyword>
<dbReference type="PROSITE" id="PS01295">
    <property type="entry name" value="ISPD"/>
    <property type="match status" value="1"/>
</dbReference>
<dbReference type="AlphaFoldDB" id="A0A382CW10"/>
<accession>A0A382CW10</accession>
<evidence type="ECO:0000256" key="2">
    <source>
        <dbReference type="ARBA" id="ARBA00022695"/>
    </source>
</evidence>
<dbReference type="PANTHER" id="PTHR32125">
    <property type="entry name" value="2-C-METHYL-D-ERYTHRITOL 4-PHOSPHATE CYTIDYLYLTRANSFERASE, CHLOROPLASTIC"/>
    <property type="match status" value="1"/>
</dbReference>
<dbReference type="GO" id="GO:0008299">
    <property type="term" value="P:isoprenoid biosynthetic process"/>
    <property type="evidence" value="ECO:0007669"/>
    <property type="project" value="InterPro"/>
</dbReference>
<keyword evidence="2" id="KW-0548">Nucleotidyltransferase</keyword>
<sequence>MNAPRCWALVPAAGSGSRLGGEKPKQYVEIAGKPLLAHTLESLTEVGPILGIAVGLARDDRWWHEEFVPSDRILGTYVGGVSRAETVLRGLEYLEPHVHAEDWVLVHDAVRPCIRPSDIERLISERGDSSSGALLALPVPDTMKQSNYLDQVERTISREGLWFAQTPQLFSYEP</sequence>
<dbReference type="Pfam" id="PF01128">
    <property type="entry name" value="IspD"/>
    <property type="match status" value="1"/>
</dbReference>
<dbReference type="GO" id="GO:0050518">
    <property type="term" value="F:2-C-methyl-D-erythritol 4-phosphate cytidylyltransferase activity"/>
    <property type="evidence" value="ECO:0007669"/>
    <property type="project" value="TreeGrafter"/>
</dbReference>
<proteinExistence type="predicted"/>
<dbReference type="SUPFAM" id="SSF53448">
    <property type="entry name" value="Nucleotide-diphospho-sugar transferases"/>
    <property type="match status" value="1"/>
</dbReference>
<evidence type="ECO:0000313" key="3">
    <source>
        <dbReference type="EMBL" id="SVB30059.1"/>
    </source>
</evidence>
<dbReference type="InterPro" id="IPR034683">
    <property type="entry name" value="IspD/TarI"/>
</dbReference>
<dbReference type="CDD" id="cd02516">
    <property type="entry name" value="CDP-ME_synthetase"/>
    <property type="match status" value="1"/>
</dbReference>
<dbReference type="InterPro" id="IPR018294">
    <property type="entry name" value="ISPD_synthase_CS"/>
</dbReference>
<dbReference type="InterPro" id="IPR029044">
    <property type="entry name" value="Nucleotide-diphossugar_trans"/>
</dbReference>
<dbReference type="InterPro" id="IPR050088">
    <property type="entry name" value="IspD/TarI_cytidylyltransf_bact"/>
</dbReference>
<feature type="non-terminal residue" evidence="3">
    <location>
        <position position="174"/>
    </location>
</feature>
<dbReference type="EMBL" id="UINC01036302">
    <property type="protein sequence ID" value="SVB30059.1"/>
    <property type="molecule type" value="Genomic_DNA"/>
</dbReference>
<evidence type="ECO:0000256" key="1">
    <source>
        <dbReference type="ARBA" id="ARBA00022679"/>
    </source>
</evidence>
<name>A0A382CW10_9ZZZZ</name>
<gene>
    <name evidence="3" type="ORF">METZ01_LOCUS182913</name>
</gene>
<protein>
    <recommendedName>
        <fullName evidence="4">2-C-methyl-D-erythritol 4-phosphate cytidylyltransferase</fullName>
    </recommendedName>
</protein>
<dbReference type="Gene3D" id="3.90.550.10">
    <property type="entry name" value="Spore Coat Polysaccharide Biosynthesis Protein SpsA, Chain A"/>
    <property type="match status" value="1"/>
</dbReference>
<dbReference type="PANTHER" id="PTHR32125:SF4">
    <property type="entry name" value="2-C-METHYL-D-ERYTHRITOL 4-PHOSPHATE CYTIDYLYLTRANSFERASE, CHLOROPLASTIC"/>
    <property type="match status" value="1"/>
</dbReference>